<evidence type="ECO:0008006" key="6">
    <source>
        <dbReference type="Google" id="ProtNLM"/>
    </source>
</evidence>
<accession>A0A2L0F3J4</accession>
<dbReference type="GO" id="GO:0004557">
    <property type="term" value="F:alpha-galactosidase activity"/>
    <property type="evidence" value="ECO:0007669"/>
    <property type="project" value="InterPro"/>
</dbReference>
<dbReference type="EMBL" id="CP012673">
    <property type="protein sequence ID" value="AUX46103.1"/>
    <property type="molecule type" value="Genomic_DNA"/>
</dbReference>
<keyword evidence="3" id="KW-0732">Signal</keyword>
<keyword evidence="1" id="KW-0378">Hydrolase</keyword>
<feature type="signal peptide" evidence="3">
    <location>
        <begin position="1"/>
        <end position="16"/>
    </location>
</feature>
<organism evidence="4 5">
    <name type="scientific">Sorangium cellulosum</name>
    <name type="common">Polyangium cellulosum</name>
    <dbReference type="NCBI Taxonomy" id="56"/>
    <lineage>
        <taxon>Bacteria</taxon>
        <taxon>Pseudomonadati</taxon>
        <taxon>Myxococcota</taxon>
        <taxon>Polyangia</taxon>
        <taxon>Polyangiales</taxon>
        <taxon>Polyangiaceae</taxon>
        <taxon>Sorangium</taxon>
    </lineage>
</organism>
<evidence type="ECO:0000256" key="3">
    <source>
        <dbReference type="SAM" id="SignalP"/>
    </source>
</evidence>
<dbReference type="PANTHER" id="PTHR43053:SF3">
    <property type="entry name" value="ALPHA-GALACTOSIDASE C-RELATED"/>
    <property type="match status" value="1"/>
</dbReference>
<dbReference type="InterPro" id="IPR017853">
    <property type="entry name" value="GH"/>
</dbReference>
<name>A0A2L0F3J4_SORCE</name>
<dbReference type="Pfam" id="PF02065">
    <property type="entry name" value="Melibiase"/>
    <property type="match status" value="1"/>
</dbReference>
<dbReference type="GO" id="GO:0016052">
    <property type="term" value="P:carbohydrate catabolic process"/>
    <property type="evidence" value="ECO:0007669"/>
    <property type="project" value="InterPro"/>
</dbReference>
<sequence>MLLPGSPWLRCGPALAAVALSAFGCSDGGGPELQEVCEPGPFALGGLCLRELSIRVRSDGAWRPAGPDETVEVVNTKDMLRLEVSSTRGPIEAFALRGVSDGEHMLQQGYQSWSFAGALRVPAAIPVDDGGAPIFQAPESGYLQDEVAGISYDSAVLRGPQGGYLVMGALSAERATTGIGMKRTEAGVQIDIVYGALREPLPADAEGVIRSEPLVIFGARSANEGLARLAEEMKAALPEGTPEPQRPPGGWFSWNEHFTAIDEALVVDHLELAERELLPRGLPLIEIDDGWERAWGDWEANERFPGGMAALGEAITSKGLVAGIWMAPFLVELESETARTIDPSLLVRGEDGKPLIHVQPGTMRSFHVLDGTNPASMEHVTAVVKELATAGYRFFKLDFLYAGALPGARDKPGATGNEALRSGLSMLREAAGPGAIINACGAPILPVIGLADSLRIGQDTVFQGLPLSWPLVTYAARNTAARAFLAPLVWPDADQTQVRAPYTEDEARASAMAAALAGPAYSLGDDLTALDPGRLALALDPVVLDIAQGPAPALAEDLFASPALAPAAHPYVIVYLSNPGTSAPPPPVLSAVGQSGKHYSILFSWNPPRGVTVIEE</sequence>
<evidence type="ECO:0000256" key="1">
    <source>
        <dbReference type="ARBA" id="ARBA00022801"/>
    </source>
</evidence>
<dbReference type="Gene3D" id="3.20.20.70">
    <property type="entry name" value="Aldolase class I"/>
    <property type="match status" value="1"/>
</dbReference>
<dbReference type="CDD" id="cd14791">
    <property type="entry name" value="GH36"/>
    <property type="match status" value="1"/>
</dbReference>
<evidence type="ECO:0000313" key="4">
    <source>
        <dbReference type="EMBL" id="AUX46103.1"/>
    </source>
</evidence>
<dbReference type="InterPro" id="IPR050985">
    <property type="entry name" value="Alpha-glycosidase_related"/>
</dbReference>
<evidence type="ECO:0000313" key="5">
    <source>
        <dbReference type="Proteomes" id="UP000238348"/>
    </source>
</evidence>
<dbReference type="OrthoDB" id="9758822at2"/>
<dbReference type="SUPFAM" id="SSF51445">
    <property type="entry name" value="(Trans)glycosidases"/>
    <property type="match status" value="1"/>
</dbReference>
<dbReference type="RefSeq" id="WP_159397692.1">
    <property type="nucleotide sequence ID" value="NZ_CP012673.1"/>
</dbReference>
<reference evidence="4 5" key="1">
    <citation type="submission" date="2015-09" db="EMBL/GenBank/DDBJ databases">
        <title>Sorangium comparison.</title>
        <authorList>
            <person name="Zaburannyi N."/>
            <person name="Bunk B."/>
            <person name="Overmann J."/>
            <person name="Mueller R."/>
        </authorList>
    </citation>
    <scope>NUCLEOTIDE SEQUENCE [LARGE SCALE GENOMIC DNA]</scope>
    <source>
        <strain evidence="4 5">So ce26</strain>
    </source>
</reference>
<feature type="chain" id="PRO_5014707600" description="Alpha-galactosidase" evidence="3">
    <location>
        <begin position="17"/>
        <end position="616"/>
    </location>
</feature>
<gene>
    <name evidence="4" type="ORF">SOCE26_076080</name>
</gene>
<keyword evidence="2" id="KW-0326">Glycosidase</keyword>
<dbReference type="PANTHER" id="PTHR43053">
    <property type="entry name" value="GLYCOSIDASE FAMILY 31"/>
    <property type="match status" value="1"/>
</dbReference>
<dbReference type="Proteomes" id="UP000238348">
    <property type="component" value="Chromosome"/>
</dbReference>
<dbReference type="InterPro" id="IPR002252">
    <property type="entry name" value="Glyco_hydro_36"/>
</dbReference>
<evidence type="ECO:0000256" key="2">
    <source>
        <dbReference type="ARBA" id="ARBA00023295"/>
    </source>
</evidence>
<dbReference type="AlphaFoldDB" id="A0A2L0F3J4"/>
<dbReference type="InterPro" id="IPR013785">
    <property type="entry name" value="Aldolase_TIM"/>
</dbReference>
<protein>
    <recommendedName>
        <fullName evidence="6">Alpha-galactosidase</fullName>
    </recommendedName>
</protein>
<proteinExistence type="predicted"/>